<keyword evidence="4" id="KW-0677">Repeat</keyword>
<feature type="domain" description="C2" evidence="10">
    <location>
        <begin position="287"/>
        <end position="374"/>
    </location>
</feature>
<keyword evidence="7 9" id="KW-0472">Membrane</keyword>
<evidence type="ECO:0000313" key="12">
    <source>
        <dbReference type="Proteomes" id="UP000837857"/>
    </source>
</evidence>
<evidence type="ECO:0000256" key="1">
    <source>
        <dbReference type="ARBA" id="ARBA00004141"/>
    </source>
</evidence>
<feature type="non-terminal residue" evidence="11">
    <location>
        <position position="1"/>
    </location>
</feature>
<evidence type="ECO:0000256" key="9">
    <source>
        <dbReference type="SAM" id="Phobius"/>
    </source>
</evidence>
<feature type="region of interest" description="Disordered" evidence="8">
    <location>
        <begin position="54"/>
        <end position="76"/>
    </location>
</feature>
<reference evidence="11" key="1">
    <citation type="submission" date="2022-03" db="EMBL/GenBank/DDBJ databases">
        <authorList>
            <person name="Martin H S."/>
        </authorList>
    </citation>
    <scope>NUCLEOTIDE SEQUENCE</scope>
</reference>
<organism evidence="11 12">
    <name type="scientific">Iphiclides podalirius</name>
    <name type="common">scarce swallowtail</name>
    <dbReference type="NCBI Taxonomy" id="110791"/>
    <lineage>
        <taxon>Eukaryota</taxon>
        <taxon>Metazoa</taxon>
        <taxon>Ecdysozoa</taxon>
        <taxon>Arthropoda</taxon>
        <taxon>Hexapoda</taxon>
        <taxon>Insecta</taxon>
        <taxon>Pterygota</taxon>
        <taxon>Neoptera</taxon>
        <taxon>Endopterygota</taxon>
        <taxon>Lepidoptera</taxon>
        <taxon>Glossata</taxon>
        <taxon>Ditrysia</taxon>
        <taxon>Papilionoidea</taxon>
        <taxon>Papilionidae</taxon>
        <taxon>Papilioninae</taxon>
        <taxon>Iphiclides</taxon>
    </lineage>
</organism>
<dbReference type="InterPro" id="IPR000008">
    <property type="entry name" value="C2_dom"/>
</dbReference>
<dbReference type="PANTHER" id="PTHR45911">
    <property type="entry name" value="C2 DOMAIN-CONTAINING PROTEIN"/>
    <property type="match status" value="1"/>
</dbReference>
<accession>A0ABN8HUG8</accession>
<proteinExistence type="predicted"/>
<protein>
    <recommendedName>
        <fullName evidence="10">C2 domain-containing protein</fullName>
    </recommendedName>
</protein>
<keyword evidence="5" id="KW-0106">Calcium</keyword>
<dbReference type="Pfam" id="PF00168">
    <property type="entry name" value="C2"/>
    <property type="match status" value="2"/>
</dbReference>
<dbReference type="InterPro" id="IPR013583">
    <property type="entry name" value="MCTP_C"/>
</dbReference>
<dbReference type="Proteomes" id="UP000837857">
    <property type="component" value="Chromosome 11"/>
</dbReference>
<keyword evidence="3" id="KW-0479">Metal-binding</keyword>
<comment type="subcellular location">
    <subcellularLocation>
        <location evidence="1">Membrane</location>
        <topology evidence="1">Multi-pass membrane protein</topology>
    </subcellularLocation>
</comment>
<evidence type="ECO:0000256" key="6">
    <source>
        <dbReference type="ARBA" id="ARBA00022989"/>
    </source>
</evidence>
<feature type="domain" description="C2" evidence="10">
    <location>
        <begin position="130"/>
        <end position="222"/>
    </location>
</feature>
<dbReference type="SUPFAM" id="SSF49562">
    <property type="entry name" value="C2 domain (Calcium/lipid-binding domain, CaLB)"/>
    <property type="match status" value="1"/>
</dbReference>
<evidence type="ECO:0000256" key="7">
    <source>
        <dbReference type="ARBA" id="ARBA00023136"/>
    </source>
</evidence>
<keyword evidence="12" id="KW-1185">Reference proteome</keyword>
<evidence type="ECO:0000259" key="10">
    <source>
        <dbReference type="SMART" id="SM00239"/>
    </source>
</evidence>
<feature type="transmembrane region" description="Helical" evidence="9">
    <location>
        <begin position="565"/>
        <end position="590"/>
    </location>
</feature>
<keyword evidence="6 9" id="KW-1133">Transmembrane helix</keyword>
<gene>
    <name evidence="11" type="ORF">IPOD504_LOCUS2005</name>
</gene>
<evidence type="ECO:0000256" key="2">
    <source>
        <dbReference type="ARBA" id="ARBA00022692"/>
    </source>
</evidence>
<dbReference type="EMBL" id="OW152823">
    <property type="protein sequence ID" value="CAH2039808.1"/>
    <property type="molecule type" value="Genomic_DNA"/>
</dbReference>
<evidence type="ECO:0000256" key="4">
    <source>
        <dbReference type="ARBA" id="ARBA00022737"/>
    </source>
</evidence>
<evidence type="ECO:0000256" key="8">
    <source>
        <dbReference type="SAM" id="MobiDB-lite"/>
    </source>
</evidence>
<keyword evidence="2 9" id="KW-0812">Transmembrane</keyword>
<dbReference type="Pfam" id="PF08372">
    <property type="entry name" value="PRT_C"/>
    <property type="match status" value="1"/>
</dbReference>
<dbReference type="PANTHER" id="PTHR45911:SF4">
    <property type="entry name" value="MULTIPLE C2 AND TRANSMEMBRANE DOMAIN-CONTAINING PROTEIN"/>
    <property type="match status" value="1"/>
</dbReference>
<sequence>MSATYQDINFNEVVVTENKSNNGQQEKIDSEYEDNLSETIFLSDMSHFSKTSVESLQDLGRDSDESIPPPTPTSKSIREKIGSRIIAVKERRHANREKKREAREKVQKFVFANTPDHDFDKVIKRSKFGTVSIALIEASVMEKESFDDKWRFLCCRLRLGTEKRKSKLIKINSSVVKFQELLNINMFDDTLLEISLWDRDVFISKQVLDLSQVENEQTHRMKIILEEENSQTTYANVQLFFLLTISGTNLINTMIDLDDYQKLQQKMDIERKNFAWYRLRKLTDVGWLSVIVFGAKGITSTDCYCILKLNNERLFTHTEYKTQVPNWMKIFSFTVTDVTSMLEVIVWDEKRSEEVGKVSIPLLKINTSCKKWYALKGINQRERARGNNPRILLEMGITWNLVKASIRVINPKEVNLLQTEERLDRQTFARNITRAKAIISWIVDAYQTFKTMFEWESMRCNMLALTIWILFCWFFKTWMLPLLLLIPFAWYNPTKSSVLAIRRRFQRIPLEANEISKQEKEEKNLTLRQKLNSLQDMVQTVQKIIGQFASLGESIKNLFNFSVPFLSFLAIFLIMLITLVMYYIPLNYILMAWGIHKFTRKILKPNRVPNNEILDLLSRVPDDETMLNCEEFTLANLSDEDEHL</sequence>
<feature type="transmembrane region" description="Helical" evidence="9">
    <location>
        <begin position="462"/>
        <end position="490"/>
    </location>
</feature>
<dbReference type="Gene3D" id="2.60.40.150">
    <property type="entry name" value="C2 domain"/>
    <property type="match status" value="2"/>
</dbReference>
<evidence type="ECO:0000256" key="5">
    <source>
        <dbReference type="ARBA" id="ARBA00022837"/>
    </source>
</evidence>
<dbReference type="SMART" id="SM00239">
    <property type="entry name" value="C2"/>
    <property type="match status" value="2"/>
</dbReference>
<evidence type="ECO:0000256" key="3">
    <source>
        <dbReference type="ARBA" id="ARBA00022723"/>
    </source>
</evidence>
<dbReference type="InterPro" id="IPR035892">
    <property type="entry name" value="C2_domain_sf"/>
</dbReference>
<name>A0ABN8HUG8_9NEOP</name>
<evidence type="ECO:0000313" key="11">
    <source>
        <dbReference type="EMBL" id="CAH2039808.1"/>
    </source>
</evidence>